<dbReference type="Pfam" id="PF04101">
    <property type="entry name" value="Glyco_tran_28_C"/>
    <property type="match status" value="1"/>
</dbReference>
<dbReference type="SUPFAM" id="SSF53756">
    <property type="entry name" value="UDP-Glycosyltransferase/glycogen phosphorylase"/>
    <property type="match status" value="1"/>
</dbReference>
<dbReference type="GO" id="GO:0009247">
    <property type="term" value="P:glycolipid biosynthetic process"/>
    <property type="evidence" value="ECO:0007669"/>
    <property type="project" value="InterPro"/>
</dbReference>
<accession>A0A4R3MK71</accession>
<evidence type="ECO:0000259" key="6">
    <source>
        <dbReference type="Pfam" id="PF06925"/>
    </source>
</evidence>
<comment type="subcellular location">
    <subcellularLocation>
        <location evidence="1">Membrane</location>
    </subcellularLocation>
</comment>
<dbReference type="PANTHER" id="PTHR43025:SF3">
    <property type="entry name" value="MONOGALACTOSYLDIACYLGLYCEROL SYNTHASE 1, CHLOROPLASTIC"/>
    <property type="match status" value="1"/>
</dbReference>
<keyword evidence="8" id="KW-1185">Reference proteome</keyword>
<evidence type="ECO:0000256" key="1">
    <source>
        <dbReference type="ARBA" id="ARBA00004370"/>
    </source>
</evidence>
<dbReference type="GO" id="GO:0016020">
    <property type="term" value="C:membrane"/>
    <property type="evidence" value="ECO:0007669"/>
    <property type="project" value="UniProtKB-SubCell"/>
</dbReference>
<dbReference type="AlphaFoldDB" id="A0A4R3MK71"/>
<name>A0A4R3MK71_9FIRM</name>
<dbReference type="InterPro" id="IPR050519">
    <property type="entry name" value="Glycosyltransf_28_UgtP"/>
</dbReference>
<organism evidence="7 8">
    <name type="scientific">Natranaerovirga pectinivora</name>
    <dbReference type="NCBI Taxonomy" id="682400"/>
    <lineage>
        <taxon>Bacteria</taxon>
        <taxon>Bacillati</taxon>
        <taxon>Bacillota</taxon>
        <taxon>Clostridia</taxon>
        <taxon>Lachnospirales</taxon>
        <taxon>Natranaerovirgaceae</taxon>
        <taxon>Natranaerovirga</taxon>
    </lineage>
</organism>
<dbReference type="OrthoDB" id="9815663at2"/>
<evidence type="ECO:0000259" key="5">
    <source>
        <dbReference type="Pfam" id="PF04101"/>
    </source>
</evidence>
<keyword evidence="4 7" id="KW-0808">Transferase</keyword>
<dbReference type="GO" id="GO:0016758">
    <property type="term" value="F:hexosyltransferase activity"/>
    <property type="evidence" value="ECO:0007669"/>
    <property type="project" value="InterPro"/>
</dbReference>
<comment type="caution">
    <text evidence="7">The sequence shown here is derived from an EMBL/GenBank/DDBJ whole genome shotgun (WGS) entry which is preliminary data.</text>
</comment>
<keyword evidence="3" id="KW-0328">Glycosyltransferase</keyword>
<dbReference type="Proteomes" id="UP000294902">
    <property type="component" value="Unassembled WGS sequence"/>
</dbReference>
<feature type="domain" description="Glycosyl transferase family 28 C-terminal" evidence="5">
    <location>
        <begin position="230"/>
        <end position="339"/>
    </location>
</feature>
<gene>
    <name evidence="7" type="ORF">EDC18_105167</name>
</gene>
<dbReference type="EMBL" id="SMAL01000005">
    <property type="protein sequence ID" value="TCT14685.1"/>
    <property type="molecule type" value="Genomic_DNA"/>
</dbReference>
<reference evidence="7 8" key="1">
    <citation type="submission" date="2019-03" db="EMBL/GenBank/DDBJ databases">
        <title>Genomic Encyclopedia of Type Strains, Phase IV (KMG-IV): sequencing the most valuable type-strain genomes for metagenomic binning, comparative biology and taxonomic classification.</title>
        <authorList>
            <person name="Goeker M."/>
        </authorList>
    </citation>
    <scope>NUCLEOTIDE SEQUENCE [LARGE SCALE GENOMIC DNA]</scope>
    <source>
        <strain evidence="7 8">DSM 24629</strain>
    </source>
</reference>
<feature type="domain" description="Diacylglycerol glucosyltransferase N-terminal" evidence="6">
    <location>
        <begin position="18"/>
        <end position="182"/>
    </location>
</feature>
<dbReference type="InterPro" id="IPR009695">
    <property type="entry name" value="Diacylglyc_glucosyltr_N"/>
</dbReference>
<comment type="similarity">
    <text evidence="2">Belongs to the glycosyltransferase 28 family.</text>
</comment>
<evidence type="ECO:0000313" key="8">
    <source>
        <dbReference type="Proteomes" id="UP000294902"/>
    </source>
</evidence>
<evidence type="ECO:0000256" key="3">
    <source>
        <dbReference type="ARBA" id="ARBA00022676"/>
    </source>
</evidence>
<proteinExistence type="inferred from homology"/>
<protein>
    <submittedName>
        <fullName evidence="7">UDP-N-acetylglucosamine:LPS N-acetylglucosamine transferase</fullName>
    </submittedName>
</protein>
<evidence type="ECO:0000256" key="4">
    <source>
        <dbReference type="ARBA" id="ARBA00022679"/>
    </source>
</evidence>
<dbReference type="Gene3D" id="3.40.50.2000">
    <property type="entry name" value="Glycogen Phosphorylase B"/>
    <property type="match status" value="1"/>
</dbReference>
<evidence type="ECO:0000256" key="2">
    <source>
        <dbReference type="ARBA" id="ARBA00006962"/>
    </source>
</evidence>
<dbReference type="Pfam" id="PF06925">
    <property type="entry name" value="MGDG_synth"/>
    <property type="match status" value="1"/>
</dbReference>
<dbReference type="RefSeq" id="WP_132252350.1">
    <property type="nucleotide sequence ID" value="NZ_SMAL01000005.1"/>
</dbReference>
<dbReference type="PANTHER" id="PTHR43025">
    <property type="entry name" value="MONOGALACTOSYLDIACYLGLYCEROL SYNTHASE"/>
    <property type="match status" value="1"/>
</dbReference>
<evidence type="ECO:0000313" key="7">
    <source>
        <dbReference type="EMBL" id="TCT14685.1"/>
    </source>
</evidence>
<dbReference type="InterPro" id="IPR007235">
    <property type="entry name" value="Glyco_trans_28_C"/>
</dbReference>
<sequence>MEDKIDVLILTAQFGNGHLSVSKAIMEMIKSNFIDVNIRVQDFYKMTKPKSYKKIYKSYELLVKRGSWLYNNYYYCKEMFPKIKKFDTASFIIEKRTKNELDRLKPKVIISTFPVCSGYVSNYKEKNNIKIPLITFITDIVATNEWIYPHTDLYCVATNSIKTMLIKKGVEESKIAVTGIPIRESFYKKDEICQLEIINNIPIHKKVVTILGGGFGLLPKNEDFYLWLNNLEKAHFIISTGKNEKLYKKLENLSLDNITIVGFTNKIDEIIKGSDFLVGKPGGITLFESIISKVPFVILKPDLGQEKENCKFIRENNIGIIVNNELELKNKVKELLDDEGYIERYKERLALIKNEIDINPFLENIKDILFS</sequence>